<dbReference type="PANTHER" id="PTHR30289">
    <property type="entry name" value="UNCHARACTERIZED PROTEIN YBCL-RELATED"/>
    <property type="match status" value="1"/>
</dbReference>
<accession>A0A2N8HC60</accession>
<evidence type="ECO:0000313" key="3">
    <source>
        <dbReference type="Proteomes" id="UP000236000"/>
    </source>
</evidence>
<feature type="region of interest" description="Disordered" evidence="1">
    <location>
        <begin position="1"/>
        <end position="35"/>
    </location>
</feature>
<evidence type="ECO:0000256" key="1">
    <source>
        <dbReference type="SAM" id="MobiDB-lite"/>
    </source>
</evidence>
<dbReference type="InterPro" id="IPR036610">
    <property type="entry name" value="PEBP-like_sf"/>
</dbReference>
<dbReference type="Pfam" id="PF01161">
    <property type="entry name" value="PBP"/>
    <property type="match status" value="1"/>
</dbReference>
<dbReference type="CDD" id="cd00865">
    <property type="entry name" value="PEBP_bact_arch"/>
    <property type="match status" value="1"/>
</dbReference>
<dbReference type="Proteomes" id="UP000236000">
    <property type="component" value="Unassembled WGS sequence"/>
</dbReference>
<dbReference type="SUPFAM" id="SSF49777">
    <property type="entry name" value="PEBP-like"/>
    <property type="match status" value="1"/>
</dbReference>
<dbReference type="NCBIfam" id="TIGR00481">
    <property type="entry name" value="YbhB/YbcL family Raf kinase inhibitor-like protein"/>
    <property type="match status" value="1"/>
</dbReference>
<organism evidence="2 3">
    <name type="scientific">Akkermansia muciniphila</name>
    <dbReference type="NCBI Taxonomy" id="239935"/>
    <lineage>
        <taxon>Bacteria</taxon>
        <taxon>Pseudomonadati</taxon>
        <taxon>Verrucomicrobiota</taxon>
        <taxon>Verrucomicrobiia</taxon>
        <taxon>Verrucomicrobiales</taxon>
        <taxon>Akkermansiaceae</taxon>
        <taxon>Akkermansia</taxon>
    </lineage>
</organism>
<gene>
    <name evidence="2" type="ORF">CXU22_10785</name>
</gene>
<name>A0A2N8HC60_9BACT</name>
<protein>
    <submittedName>
        <fullName evidence="2">YbhB/YbcL family Raf kinase inhibitor-like protein</fullName>
    </submittedName>
</protein>
<sequence length="164" mass="17893">MPSSFTLHSKDLGGVATPVHRHTSIGGGNQSPQLFWTNPPEETKSFAVTIHDRDAPTGSGFWHWLAVNIPASVRELHADAGNPPTRLMPEQAVQIRNDAGFIGYSGSFPPPGHGWHLYLVTVYALDTAFLPVTPDTPAAQVGFQLWQHTLEKASLVFYDQVPAK</sequence>
<evidence type="ECO:0000313" key="2">
    <source>
        <dbReference type="EMBL" id="PNC17449.1"/>
    </source>
</evidence>
<dbReference type="InterPro" id="IPR005247">
    <property type="entry name" value="YbhB_YbcL/LppC-like"/>
</dbReference>
<dbReference type="Gene3D" id="3.90.280.10">
    <property type="entry name" value="PEBP-like"/>
    <property type="match status" value="1"/>
</dbReference>
<dbReference type="OrthoDB" id="9797506at2"/>
<comment type="caution">
    <text evidence="2">The sequence shown here is derived from an EMBL/GenBank/DDBJ whole genome shotgun (WGS) entry which is preliminary data.</text>
</comment>
<dbReference type="EMBL" id="PJKA01000013">
    <property type="protein sequence ID" value="PNC17449.1"/>
    <property type="molecule type" value="Genomic_DNA"/>
</dbReference>
<dbReference type="PANTHER" id="PTHR30289:SF1">
    <property type="entry name" value="PEBP (PHOSPHATIDYLETHANOLAMINE-BINDING PROTEIN) FAMILY PROTEIN"/>
    <property type="match status" value="1"/>
</dbReference>
<proteinExistence type="predicted"/>
<reference evidence="2 3" key="1">
    <citation type="journal article" date="2017" name="BMC Genomics">
        <title>Genome sequencing of 39 Akkermansia muciniphila isolates reveals its population structure, genomic and functional diverisity, and global distribution in mammalian gut microbiotas.</title>
        <authorList>
            <person name="Guo X."/>
            <person name="Li S."/>
            <person name="Zhang J."/>
            <person name="Wu F."/>
            <person name="Li X."/>
            <person name="Wu D."/>
            <person name="Zhang M."/>
            <person name="Ou Z."/>
            <person name="Jie Z."/>
            <person name="Yan Q."/>
            <person name="Li P."/>
            <person name="Yi J."/>
            <person name="Peng Y."/>
        </authorList>
    </citation>
    <scope>NUCLEOTIDE SEQUENCE [LARGE SCALE GENOMIC DNA]</scope>
    <source>
        <strain evidence="2 3">GP24</strain>
    </source>
</reference>
<dbReference type="InterPro" id="IPR008914">
    <property type="entry name" value="PEBP"/>
</dbReference>
<dbReference type="AlphaFoldDB" id="A0A2N8HC60"/>